<keyword evidence="2" id="KW-0472">Membrane</keyword>
<dbReference type="PROSITE" id="PS51257">
    <property type="entry name" value="PROKAR_LIPOPROTEIN"/>
    <property type="match status" value="1"/>
</dbReference>
<evidence type="ECO:0000256" key="2">
    <source>
        <dbReference type="RuleBase" id="RU362097"/>
    </source>
</evidence>
<name>A0A6S7C9J9_9BURK</name>
<keyword evidence="3" id="KW-0175">Coiled coil</keyword>
<protein>
    <submittedName>
        <fullName evidence="4">Outer membrane protein OprM</fullName>
    </submittedName>
</protein>
<reference evidence="4 5" key="1">
    <citation type="submission" date="2020-04" db="EMBL/GenBank/DDBJ databases">
        <authorList>
            <person name="De Canck E."/>
        </authorList>
    </citation>
    <scope>NUCLEOTIDE SEQUENCE [LARGE SCALE GENOMIC DNA]</scope>
    <source>
        <strain evidence="4 5">LMG 3441</strain>
    </source>
</reference>
<evidence type="ECO:0000256" key="3">
    <source>
        <dbReference type="SAM" id="Coils"/>
    </source>
</evidence>
<dbReference type="PANTHER" id="PTHR30203:SF33">
    <property type="entry name" value="BLR4455 PROTEIN"/>
    <property type="match status" value="1"/>
</dbReference>
<dbReference type="AlphaFoldDB" id="A0A6S7C9J9"/>
<dbReference type="GO" id="GO:0005886">
    <property type="term" value="C:plasma membrane"/>
    <property type="evidence" value="ECO:0007669"/>
    <property type="project" value="UniProtKB-SubCell"/>
</dbReference>
<keyword evidence="2" id="KW-0449">Lipoprotein</keyword>
<dbReference type="PANTHER" id="PTHR30203">
    <property type="entry name" value="OUTER MEMBRANE CATION EFFLUX PROTEIN"/>
    <property type="match status" value="1"/>
</dbReference>
<dbReference type="Gene3D" id="1.20.1600.10">
    <property type="entry name" value="Outer membrane efflux proteins (OEP)"/>
    <property type="match status" value="1"/>
</dbReference>
<accession>A0A6S7C9J9</accession>
<gene>
    <name evidence="4" type="primary">oprM_8</name>
    <name evidence="4" type="ORF">LMG3441_06116</name>
</gene>
<dbReference type="Proteomes" id="UP000494269">
    <property type="component" value="Unassembled WGS sequence"/>
</dbReference>
<keyword evidence="2" id="KW-0812">Transmembrane</keyword>
<dbReference type="Gene3D" id="2.20.200.10">
    <property type="entry name" value="Outer membrane efflux proteins (OEP)"/>
    <property type="match status" value="1"/>
</dbReference>
<evidence type="ECO:0000256" key="1">
    <source>
        <dbReference type="ARBA" id="ARBA00007613"/>
    </source>
</evidence>
<feature type="coiled-coil region" evidence="3">
    <location>
        <begin position="224"/>
        <end position="251"/>
    </location>
</feature>
<keyword evidence="2" id="KW-0564">Palmitate</keyword>
<keyword evidence="5" id="KW-1185">Reference proteome</keyword>
<evidence type="ECO:0000313" key="5">
    <source>
        <dbReference type="Proteomes" id="UP000494269"/>
    </source>
</evidence>
<comment type="subcellular location">
    <subcellularLocation>
        <location evidence="2">Cell membrane</location>
        <topology evidence="2">Lipid-anchor</topology>
    </subcellularLocation>
</comment>
<feature type="coiled-coil region" evidence="3">
    <location>
        <begin position="79"/>
        <end position="113"/>
    </location>
</feature>
<dbReference type="InterPro" id="IPR010131">
    <property type="entry name" value="MdtP/NodT-like"/>
</dbReference>
<proteinExistence type="inferred from homology"/>
<comment type="similarity">
    <text evidence="1 2">Belongs to the outer membrane factor (OMF) (TC 1.B.17) family.</text>
</comment>
<dbReference type="SUPFAM" id="SSF56954">
    <property type="entry name" value="Outer membrane efflux proteins (OEP)"/>
    <property type="match status" value="1"/>
</dbReference>
<dbReference type="GO" id="GO:0015562">
    <property type="term" value="F:efflux transmembrane transporter activity"/>
    <property type="evidence" value="ECO:0007669"/>
    <property type="project" value="InterPro"/>
</dbReference>
<evidence type="ECO:0000313" key="4">
    <source>
        <dbReference type="EMBL" id="CAB3744211.1"/>
    </source>
</evidence>
<dbReference type="NCBIfam" id="TIGR01845">
    <property type="entry name" value="outer_NodT"/>
    <property type="match status" value="1"/>
</dbReference>
<dbReference type="Pfam" id="PF02321">
    <property type="entry name" value="OEP"/>
    <property type="match status" value="2"/>
</dbReference>
<dbReference type="EMBL" id="CADIJQ010000019">
    <property type="protein sequence ID" value="CAB3744211.1"/>
    <property type="molecule type" value="Genomic_DNA"/>
</dbReference>
<dbReference type="InterPro" id="IPR003423">
    <property type="entry name" value="OMP_efflux"/>
</dbReference>
<sequence length="507" mass="52866">MAGDPARDMNTGNRMGPRWAGAGLAAVLALAGCAAGPDYTRPAMDLPAAYKEAGPWKPAEPGAIDGNMRWWEAYGDATLNTLIDQANAANQTIQQAQAQYRQARAAADAARAGFWPTVGVSASAQRARAKSNGVTAVSNGYAAALDVSWEPDLWGAVRRQVEASDATTQASEASLAAARLSIQAALAQDYLQLRAVDREKALYARTLQAYARTLKLTQSQYDAGVALRSDVAQAEAQLKTAQAQSIDLDASRSQLEHAIAILTGRTPAQFDLPALPAGQPWTYQVPPVPTGLPSALLERRPDIAAAERNVASANAGIGVARAAYFPSLVLSASGGFGAASFAQWFNAPGRVWSLGALLAETVFDGGLRKARDAQAVAVFDASAAQYKQTVLGAFQEVEDNLSTLRVLDDEARVQDDAVAASRLSEQLALAQYRAGTTTFLTVAVAQALTLSNERAAVQLHGRQLVASVALVKAVGGGWNAAALNTPDAAALAVAGPGQAASTTTKNE</sequence>
<keyword evidence="2" id="KW-1134">Transmembrane beta strand</keyword>
<organism evidence="4 5">
    <name type="scientific">Achromobacter kerstersii</name>
    <dbReference type="NCBI Taxonomy" id="1353890"/>
    <lineage>
        <taxon>Bacteria</taxon>
        <taxon>Pseudomonadati</taxon>
        <taxon>Pseudomonadota</taxon>
        <taxon>Betaproteobacteria</taxon>
        <taxon>Burkholderiales</taxon>
        <taxon>Alcaligenaceae</taxon>
        <taxon>Achromobacter</taxon>
    </lineage>
</organism>